<dbReference type="InterPro" id="IPR016300">
    <property type="entry name" value="ATPase_ArsA/GET3"/>
</dbReference>
<dbReference type="PANTHER" id="PTHR10803:SF3">
    <property type="entry name" value="ATPASE GET3"/>
    <property type="match status" value="1"/>
</dbReference>
<dbReference type="EMBL" id="BTTX01000009">
    <property type="protein sequence ID" value="GMU10871.1"/>
    <property type="molecule type" value="Genomic_DNA"/>
</dbReference>
<dbReference type="Gene3D" id="3.40.50.300">
    <property type="entry name" value="P-loop containing nucleotide triphosphate hydrolases"/>
    <property type="match status" value="1"/>
</dbReference>
<comment type="similarity">
    <text evidence="1">Belongs to the arsA ATPase family.</text>
</comment>
<dbReference type="EC" id="7.3.2.7" evidence="3"/>
<dbReference type="Proteomes" id="UP001342631">
    <property type="component" value="Unassembled WGS sequence"/>
</dbReference>
<evidence type="ECO:0000256" key="3">
    <source>
        <dbReference type="ARBA" id="ARBA00066752"/>
    </source>
</evidence>
<dbReference type="SUPFAM" id="SSF52540">
    <property type="entry name" value="P-loop containing nucleoside triphosphate hydrolases"/>
    <property type="match status" value="1"/>
</dbReference>
<protein>
    <recommendedName>
        <fullName evidence="3">arsenite-transporting ATPase</fullName>
        <ecNumber evidence="3">7.3.2.7</ecNumber>
    </recommendedName>
</protein>
<dbReference type="PANTHER" id="PTHR10803">
    <property type="entry name" value="ARSENICAL PUMP-DRIVING ATPASE ARSENITE-TRANSLOCATING ATPASE"/>
    <property type="match status" value="1"/>
</dbReference>
<dbReference type="Pfam" id="PF02374">
    <property type="entry name" value="ArsA_ATPase"/>
    <property type="match status" value="1"/>
</dbReference>
<evidence type="ECO:0000259" key="4">
    <source>
        <dbReference type="Pfam" id="PF02374"/>
    </source>
</evidence>
<feature type="domain" description="ArsA/GET3 Anion-transporting ATPase-like" evidence="4">
    <location>
        <begin position="10"/>
        <end position="169"/>
    </location>
</feature>
<reference evidence="5 6" key="1">
    <citation type="journal article" date="2024" name="Arch. Microbiol.">
        <title>Corallococcus caeni sp. nov., a novel myxobacterium isolated from activated sludge.</title>
        <authorList>
            <person name="Tomita S."/>
            <person name="Nakai R."/>
            <person name="Kuroda K."/>
            <person name="Kurashita H."/>
            <person name="Hatamoto M."/>
            <person name="Yamaguchi T."/>
            <person name="Narihiro T."/>
        </authorList>
    </citation>
    <scope>NUCLEOTIDE SEQUENCE [LARGE SCALE GENOMIC DNA]</scope>
    <source>
        <strain evidence="5 6">NO1</strain>
    </source>
</reference>
<dbReference type="InterPro" id="IPR025723">
    <property type="entry name" value="ArsA/GET3_ATPase-like"/>
</dbReference>
<name>A0ABQ6R3S1_9BACT</name>
<evidence type="ECO:0000256" key="1">
    <source>
        <dbReference type="ARBA" id="ARBA00011040"/>
    </source>
</evidence>
<gene>
    <name evidence="5" type="ORF">ASNO1_71250</name>
</gene>
<proteinExistence type="inferred from homology"/>
<comment type="caution">
    <text evidence="5">The sequence shown here is derived from an EMBL/GenBank/DDBJ whole genome shotgun (WGS) entry which is preliminary data.</text>
</comment>
<evidence type="ECO:0000313" key="6">
    <source>
        <dbReference type="Proteomes" id="UP001342631"/>
    </source>
</evidence>
<dbReference type="InterPro" id="IPR027417">
    <property type="entry name" value="P-loop_NTPase"/>
</dbReference>
<evidence type="ECO:0000313" key="5">
    <source>
        <dbReference type="EMBL" id="GMU10871.1"/>
    </source>
</evidence>
<keyword evidence="6" id="KW-1185">Reference proteome</keyword>
<organism evidence="5 6">
    <name type="scientific">Corallococcus caeni</name>
    <dbReference type="NCBI Taxonomy" id="3082388"/>
    <lineage>
        <taxon>Bacteria</taxon>
        <taxon>Pseudomonadati</taxon>
        <taxon>Myxococcota</taxon>
        <taxon>Myxococcia</taxon>
        <taxon>Myxococcales</taxon>
        <taxon>Cystobacterineae</taxon>
        <taxon>Myxococcaceae</taxon>
        <taxon>Corallococcus</taxon>
    </lineage>
</organism>
<accession>A0ABQ6R3S1</accession>
<comment type="catalytic activity">
    <reaction evidence="2">
        <text>arsenite(in) + ATP + H2O = arsenite(out) + ADP + phosphate + H(+)</text>
        <dbReference type="Rhea" id="RHEA:11348"/>
        <dbReference type="ChEBI" id="CHEBI:15377"/>
        <dbReference type="ChEBI" id="CHEBI:15378"/>
        <dbReference type="ChEBI" id="CHEBI:29242"/>
        <dbReference type="ChEBI" id="CHEBI:30616"/>
        <dbReference type="ChEBI" id="CHEBI:43474"/>
        <dbReference type="ChEBI" id="CHEBI:456216"/>
        <dbReference type="EC" id="7.3.2.7"/>
    </reaction>
</comment>
<sequence length="318" mass="33694">MVLESLWSRRAVLVSGKGGVGKTTLSAALAVAAARAGRPVLLAELSPDEGGPSTLAGLLGVKEAGPRVVTAGPNLSFVRLSAPEGHRLFLEETLPVKWLAEAALRSRALRRFLEAGPALKEMGLMFQLLSLLRRTHPDGRMAYPLTVVDLPATGHALALATLPRSILSLMPGGPVGRAVREGLDLLQDPARTGVVVTTLPEPLPVSETLALVEELKDVGLPLSAAVLNRMPEDPFTPESRAALERLLETHGPHRGQRALERLERAREARQRLAAGLSVPHWGMPELALTGMALVERLAELLGSTLEGAASHGGREATP</sequence>
<evidence type="ECO:0000256" key="2">
    <source>
        <dbReference type="ARBA" id="ARBA00052296"/>
    </source>
</evidence>